<dbReference type="OrthoDB" id="10042941at2759"/>
<dbReference type="EMBL" id="UYRR01034413">
    <property type="protein sequence ID" value="VDK60987.1"/>
    <property type="molecule type" value="Genomic_DNA"/>
</dbReference>
<dbReference type="AlphaFoldDB" id="A0A0M3KBB9"/>
<keyword evidence="4" id="KW-1185">Reference proteome</keyword>
<gene>
    <name evidence="3" type="ORF">ASIM_LOCUS17667</name>
</gene>
<dbReference type="WBParaSite" id="ASIM_0001826601-mRNA-1">
    <property type="protein sequence ID" value="ASIM_0001826601-mRNA-1"/>
    <property type="gene ID" value="ASIM_0001826601"/>
</dbReference>
<dbReference type="InterPro" id="IPR042855">
    <property type="entry name" value="V_SNARE_CC"/>
</dbReference>
<dbReference type="GO" id="GO:0016020">
    <property type="term" value="C:membrane"/>
    <property type="evidence" value="ECO:0007669"/>
    <property type="project" value="InterPro"/>
</dbReference>
<dbReference type="PRINTS" id="PR00219">
    <property type="entry name" value="SYNAPTOBREVN"/>
</dbReference>
<organism evidence="5">
    <name type="scientific">Anisakis simplex</name>
    <name type="common">Herring worm</name>
    <dbReference type="NCBI Taxonomy" id="6269"/>
    <lineage>
        <taxon>Eukaryota</taxon>
        <taxon>Metazoa</taxon>
        <taxon>Ecdysozoa</taxon>
        <taxon>Nematoda</taxon>
        <taxon>Chromadorea</taxon>
        <taxon>Rhabditida</taxon>
        <taxon>Spirurina</taxon>
        <taxon>Ascaridomorpha</taxon>
        <taxon>Ascaridoidea</taxon>
        <taxon>Anisakidae</taxon>
        <taxon>Anisakis</taxon>
        <taxon>Anisakis simplex complex</taxon>
    </lineage>
</organism>
<evidence type="ECO:0000313" key="3">
    <source>
        <dbReference type="EMBL" id="VDK60987.1"/>
    </source>
</evidence>
<reference evidence="3 4" key="2">
    <citation type="submission" date="2018-11" db="EMBL/GenBank/DDBJ databases">
        <authorList>
            <consortium name="Pathogen Informatics"/>
        </authorList>
    </citation>
    <scope>NUCLEOTIDE SEQUENCE [LARGE SCALE GENOMIC DNA]</scope>
</reference>
<protein>
    <submittedName>
        <fullName evidence="5">V-SNARE coiled-coil homology domain-containing protein</fullName>
    </submittedName>
</protein>
<evidence type="ECO:0000313" key="5">
    <source>
        <dbReference type="WBParaSite" id="ASIM_0001826601-mRNA-1"/>
    </source>
</evidence>
<accession>A0A0M3KBB9</accession>
<feature type="domain" description="V-SNARE coiled-coil homology" evidence="2">
    <location>
        <begin position="21"/>
        <end position="81"/>
    </location>
</feature>
<evidence type="ECO:0000259" key="2">
    <source>
        <dbReference type="PROSITE" id="PS50892"/>
    </source>
</evidence>
<evidence type="ECO:0000313" key="4">
    <source>
        <dbReference type="Proteomes" id="UP000267096"/>
    </source>
</evidence>
<dbReference type="Pfam" id="PF00957">
    <property type="entry name" value="Synaptobrevin"/>
    <property type="match status" value="1"/>
</dbReference>
<dbReference type="SUPFAM" id="SSF58038">
    <property type="entry name" value="SNARE fusion complex"/>
    <property type="match status" value="1"/>
</dbReference>
<evidence type="ECO:0000256" key="1">
    <source>
        <dbReference type="PROSITE-ProRule" id="PRU00290"/>
    </source>
</evidence>
<dbReference type="PANTHER" id="PTHR45701">
    <property type="entry name" value="SYNAPTOBREVIN FAMILY MEMBER"/>
    <property type="match status" value="1"/>
</dbReference>
<proteinExistence type="predicted"/>
<dbReference type="PROSITE" id="PS50892">
    <property type="entry name" value="V_SNARE"/>
    <property type="match status" value="1"/>
</dbReference>
<name>A0A0M3KBB9_ANISI</name>
<dbReference type="Proteomes" id="UP000267096">
    <property type="component" value="Unassembled WGS sequence"/>
</dbReference>
<dbReference type="InterPro" id="IPR016444">
    <property type="entry name" value="Synaptobrevin/VAMP"/>
</dbReference>
<dbReference type="GO" id="GO:0016192">
    <property type="term" value="P:vesicle-mediated transport"/>
    <property type="evidence" value="ECO:0007669"/>
    <property type="project" value="InterPro"/>
</dbReference>
<dbReference type="Gene3D" id="1.20.5.110">
    <property type="match status" value="1"/>
</dbReference>
<sequence>MEHPLELSFARLDVIHPPNEKIHKAQRELNEVKDIVRNNIQLVMQRNEKLDALKARAGVMEAGAAQFTLNATNFRRKLWWKSVRTMTTLVALCIFSVVGTIGRPLHSLIASFC</sequence>
<reference evidence="5" key="1">
    <citation type="submission" date="2017-02" db="UniProtKB">
        <authorList>
            <consortium name="WormBaseParasite"/>
        </authorList>
    </citation>
    <scope>IDENTIFICATION</scope>
</reference>
<dbReference type="InterPro" id="IPR001388">
    <property type="entry name" value="Synaptobrevin-like"/>
</dbReference>
<keyword evidence="1" id="KW-0175">Coiled coil</keyword>